<keyword evidence="6 10" id="KW-0808">Transferase</keyword>
<dbReference type="InterPro" id="IPR001926">
    <property type="entry name" value="TrpB-like_PALP"/>
</dbReference>
<dbReference type="CDD" id="cd01561">
    <property type="entry name" value="CBS_like"/>
    <property type="match status" value="1"/>
</dbReference>
<evidence type="ECO:0000256" key="5">
    <source>
        <dbReference type="ARBA" id="ARBA00022605"/>
    </source>
</evidence>
<evidence type="ECO:0000256" key="3">
    <source>
        <dbReference type="ARBA" id="ARBA00007103"/>
    </source>
</evidence>
<dbReference type="EMBL" id="JBGFFE010000022">
    <property type="protein sequence ID" value="MEY8764467.1"/>
    <property type="molecule type" value="Genomic_DNA"/>
</dbReference>
<evidence type="ECO:0000259" key="11">
    <source>
        <dbReference type="Pfam" id="PF00291"/>
    </source>
</evidence>
<accession>A0ABV4DZZ5</accession>
<sequence>MIFSNAIDMIGNTPLFKLDNFKDENSADIYIKLEKYNPGGSIKDRAALGMIERAERENLIEKGGTIVEPTSGNTGIALAMIGKLKGYKVIIVMPETMSVERRNMIRAYGAKLVLTEGAKGMKGAIEKAYEIAKGKKGYYIPQQFVNIANPQKHYDTTAEEIIGDLKDVDAFVAGVGTGGTLIGVGENLKKKNKNTRVIAVEPASSPVLSGGQPGPHKIQGIGAGFVPDIYKSEFVDEIITITDEIAFKYARLMGKEEGILVGISSGANIAASIQVAQKLGKGKKVATVAPDGGEKYLSMGLYD</sequence>
<evidence type="ECO:0000313" key="12">
    <source>
        <dbReference type="EMBL" id="MEY8764467.1"/>
    </source>
</evidence>
<keyword evidence="13" id="KW-1185">Reference proteome</keyword>
<evidence type="ECO:0000256" key="9">
    <source>
        <dbReference type="ARBA" id="ARBA00047931"/>
    </source>
</evidence>
<dbReference type="SUPFAM" id="SSF53686">
    <property type="entry name" value="Tryptophan synthase beta subunit-like PLP-dependent enzymes"/>
    <property type="match status" value="1"/>
</dbReference>
<comment type="pathway">
    <text evidence="2">Amino-acid biosynthesis; L-cysteine biosynthesis; L-cysteine from L-serine: step 2/2.</text>
</comment>
<evidence type="ECO:0000313" key="13">
    <source>
        <dbReference type="Proteomes" id="UP001565220"/>
    </source>
</evidence>
<evidence type="ECO:0000256" key="1">
    <source>
        <dbReference type="ARBA" id="ARBA00001933"/>
    </source>
</evidence>
<dbReference type="PANTHER" id="PTHR10314">
    <property type="entry name" value="CYSTATHIONINE BETA-SYNTHASE"/>
    <property type="match status" value="1"/>
</dbReference>
<comment type="similarity">
    <text evidence="3 10">Belongs to the cysteine synthase/cystathionine beta-synthase family.</text>
</comment>
<dbReference type="PROSITE" id="PS00901">
    <property type="entry name" value="CYS_SYNTHASE"/>
    <property type="match status" value="1"/>
</dbReference>
<evidence type="ECO:0000256" key="6">
    <source>
        <dbReference type="ARBA" id="ARBA00022679"/>
    </source>
</evidence>
<dbReference type="RefSeq" id="WP_294183323.1">
    <property type="nucleotide sequence ID" value="NZ_JBGFFE010000022.1"/>
</dbReference>
<dbReference type="NCBIfam" id="TIGR01136">
    <property type="entry name" value="cysKM"/>
    <property type="match status" value="1"/>
</dbReference>
<dbReference type="PROSITE" id="PS00165">
    <property type="entry name" value="DEHYDRATASE_SER_THR"/>
    <property type="match status" value="1"/>
</dbReference>
<dbReference type="Proteomes" id="UP001565220">
    <property type="component" value="Unassembled WGS sequence"/>
</dbReference>
<dbReference type="InterPro" id="IPR001216">
    <property type="entry name" value="P-phosphate_BS"/>
</dbReference>
<evidence type="ECO:0000256" key="8">
    <source>
        <dbReference type="ARBA" id="ARBA00023192"/>
    </source>
</evidence>
<dbReference type="InterPro" id="IPR005856">
    <property type="entry name" value="Cys_synth"/>
</dbReference>
<dbReference type="EC" id="2.5.1.47" evidence="4 10"/>
<gene>
    <name evidence="12" type="primary">cysK</name>
    <name evidence="12" type="ORF">AB8S09_12580</name>
</gene>
<dbReference type="InterPro" id="IPR036052">
    <property type="entry name" value="TrpB-like_PALP_sf"/>
</dbReference>
<dbReference type="InterPro" id="IPR050214">
    <property type="entry name" value="Cys_Synth/Cystath_Beta-Synth"/>
</dbReference>
<name>A0ABV4DZZ5_9CLOT</name>
<proteinExistence type="inferred from homology"/>
<comment type="caution">
    <text evidence="12">The sequence shown here is derived from an EMBL/GenBank/DDBJ whole genome shotgun (WGS) entry which is preliminary data.</text>
</comment>
<keyword evidence="8 10" id="KW-0198">Cysteine biosynthesis</keyword>
<feature type="domain" description="Tryptophan synthase beta chain-like PALP" evidence="11">
    <location>
        <begin position="9"/>
        <end position="291"/>
    </location>
</feature>
<keyword evidence="7 10" id="KW-0663">Pyridoxal phosphate</keyword>
<reference evidence="12 13" key="1">
    <citation type="submission" date="2024-08" db="EMBL/GenBank/DDBJ databases">
        <title>Clostridium lapicellarii sp. nov., and Clostridium renhuaiense sp. nov., two species isolated from the mud in a fermentation cellar used for producing sauce-flavour Chinese liquors.</title>
        <authorList>
            <person name="Yang F."/>
            <person name="Wang H."/>
            <person name="Chen L.Q."/>
            <person name="Zhou N."/>
            <person name="Lu J.J."/>
            <person name="Pu X.X."/>
            <person name="Wan B."/>
            <person name="Wang L."/>
            <person name="Liu S.J."/>
        </authorList>
    </citation>
    <scope>NUCLEOTIDE SEQUENCE [LARGE SCALE GENOMIC DNA]</scope>
    <source>
        <strain evidence="12 13">MT-113</strain>
    </source>
</reference>
<dbReference type="Gene3D" id="3.40.50.1100">
    <property type="match status" value="2"/>
</dbReference>
<keyword evidence="5 10" id="KW-0028">Amino-acid biosynthesis</keyword>
<dbReference type="GO" id="GO:0004124">
    <property type="term" value="F:cysteine synthase activity"/>
    <property type="evidence" value="ECO:0007669"/>
    <property type="project" value="UniProtKB-EC"/>
</dbReference>
<organism evidence="12 13">
    <name type="scientific">Clostridium lapidicellarium</name>
    <dbReference type="NCBI Taxonomy" id="3240931"/>
    <lineage>
        <taxon>Bacteria</taxon>
        <taxon>Bacillati</taxon>
        <taxon>Bacillota</taxon>
        <taxon>Clostridia</taxon>
        <taxon>Eubacteriales</taxon>
        <taxon>Clostridiaceae</taxon>
        <taxon>Clostridium</taxon>
    </lineage>
</organism>
<evidence type="ECO:0000256" key="2">
    <source>
        <dbReference type="ARBA" id="ARBA00004962"/>
    </source>
</evidence>
<dbReference type="InterPro" id="IPR000634">
    <property type="entry name" value="Ser/Thr_deHydtase_PyrdxlP-BS"/>
</dbReference>
<evidence type="ECO:0000256" key="10">
    <source>
        <dbReference type="RuleBase" id="RU003985"/>
    </source>
</evidence>
<dbReference type="NCBIfam" id="TIGR01139">
    <property type="entry name" value="cysK"/>
    <property type="match status" value="1"/>
</dbReference>
<protein>
    <recommendedName>
        <fullName evidence="4 10">Cysteine synthase</fullName>
        <ecNumber evidence="4 10">2.5.1.47</ecNumber>
    </recommendedName>
</protein>
<dbReference type="Pfam" id="PF00291">
    <property type="entry name" value="PALP"/>
    <property type="match status" value="1"/>
</dbReference>
<evidence type="ECO:0000256" key="7">
    <source>
        <dbReference type="ARBA" id="ARBA00022898"/>
    </source>
</evidence>
<evidence type="ECO:0000256" key="4">
    <source>
        <dbReference type="ARBA" id="ARBA00012681"/>
    </source>
</evidence>
<dbReference type="InterPro" id="IPR005859">
    <property type="entry name" value="CysK"/>
</dbReference>
<comment type="catalytic activity">
    <reaction evidence="9 10">
        <text>O-acetyl-L-serine + hydrogen sulfide = L-cysteine + acetate</text>
        <dbReference type="Rhea" id="RHEA:14829"/>
        <dbReference type="ChEBI" id="CHEBI:29919"/>
        <dbReference type="ChEBI" id="CHEBI:30089"/>
        <dbReference type="ChEBI" id="CHEBI:35235"/>
        <dbReference type="ChEBI" id="CHEBI:58340"/>
        <dbReference type="EC" id="2.5.1.47"/>
    </reaction>
</comment>
<comment type="cofactor">
    <cofactor evidence="1 10">
        <name>pyridoxal 5'-phosphate</name>
        <dbReference type="ChEBI" id="CHEBI:597326"/>
    </cofactor>
</comment>